<evidence type="ECO:0000259" key="2">
    <source>
        <dbReference type="PROSITE" id="PS50225"/>
    </source>
</evidence>
<dbReference type="GO" id="GO:0035556">
    <property type="term" value="P:intracellular signal transduction"/>
    <property type="evidence" value="ECO:0007669"/>
    <property type="project" value="InterPro"/>
</dbReference>
<dbReference type="PROSITE" id="PS50225">
    <property type="entry name" value="SOCS"/>
    <property type="match status" value="1"/>
</dbReference>
<dbReference type="SUPFAM" id="SSF158235">
    <property type="entry name" value="SOCS box-like"/>
    <property type="match status" value="1"/>
</dbReference>
<dbReference type="eggNOG" id="KOG0504">
    <property type="taxonomic scope" value="Eukaryota"/>
</dbReference>
<dbReference type="Proteomes" id="UP000052978">
    <property type="component" value="Unassembled WGS sequence"/>
</dbReference>
<dbReference type="Pfam" id="PF07525">
    <property type="entry name" value="SOCS_box"/>
    <property type="match status" value="1"/>
</dbReference>
<proteinExistence type="predicted"/>
<gene>
    <name evidence="3" type="ORF">D623_10012736</name>
</gene>
<comment type="pathway">
    <text evidence="1">Protein modification; protein ubiquitination.</text>
</comment>
<organism evidence="3 4">
    <name type="scientific">Myotis brandtii</name>
    <name type="common">Brandt's bat</name>
    <dbReference type="NCBI Taxonomy" id="109478"/>
    <lineage>
        <taxon>Eukaryota</taxon>
        <taxon>Metazoa</taxon>
        <taxon>Chordata</taxon>
        <taxon>Craniata</taxon>
        <taxon>Vertebrata</taxon>
        <taxon>Euteleostomi</taxon>
        <taxon>Mammalia</taxon>
        <taxon>Eutheria</taxon>
        <taxon>Laurasiatheria</taxon>
        <taxon>Chiroptera</taxon>
        <taxon>Yangochiroptera</taxon>
        <taxon>Vespertilionidae</taxon>
        <taxon>Myotis</taxon>
    </lineage>
</organism>
<dbReference type="FunFam" id="1.10.750.20:FF:000001">
    <property type="entry name" value="Ankyrin repeat and SOCS box containing 1"/>
    <property type="match status" value="1"/>
</dbReference>
<dbReference type="InterPro" id="IPR036036">
    <property type="entry name" value="SOCS_box-like_dom_sf"/>
</dbReference>
<name>S7PJW7_MYOBR</name>
<feature type="domain" description="SOCS box" evidence="2">
    <location>
        <begin position="149"/>
        <end position="201"/>
    </location>
</feature>
<dbReference type="SMART" id="SM00969">
    <property type="entry name" value="SOCS_box"/>
    <property type="match status" value="1"/>
</dbReference>
<evidence type="ECO:0000313" key="4">
    <source>
        <dbReference type="Proteomes" id="UP000052978"/>
    </source>
</evidence>
<reference evidence="3 4" key="1">
    <citation type="journal article" date="2013" name="Nat. Commun.">
        <title>Genome analysis reveals insights into physiology and longevity of the Brandt's bat Myotis brandtii.</title>
        <authorList>
            <person name="Seim I."/>
            <person name="Fang X."/>
            <person name="Xiong Z."/>
            <person name="Lobanov A.V."/>
            <person name="Huang Z."/>
            <person name="Ma S."/>
            <person name="Feng Y."/>
            <person name="Turanov A.A."/>
            <person name="Zhu Y."/>
            <person name="Lenz T.L."/>
            <person name="Gerashchenko M.V."/>
            <person name="Fan D."/>
            <person name="Hee Yim S."/>
            <person name="Yao X."/>
            <person name="Jordan D."/>
            <person name="Xiong Y."/>
            <person name="Ma Y."/>
            <person name="Lyapunov A.N."/>
            <person name="Chen G."/>
            <person name="Kulakova O.I."/>
            <person name="Sun Y."/>
            <person name="Lee S.G."/>
            <person name="Bronson R.T."/>
            <person name="Moskalev A.A."/>
            <person name="Sunyaev S.R."/>
            <person name="Zhang G."/>
            <person name="Krogh A."/>
            <person name="Wang J."/>
            <person name="Gladyshev V.N."/>
        </authorList>
    </citation>
    <scope>NUCLEOTIDE SEQUENCE [LARGE SCALE GENOMIC DNA]</scope>
</reference>
<evidence type="ECO:0000256" key="1">
    <source>
        <dbReference type="ARBA" id="ARBA00004906"/>
    </source>
</evidence>
<keyword evidence="4" id="KW-1185">Reference proteome</keyword>
<sequence>MSSSDCLPDHPLSSDLVRRLKSALDARDEETVRTVICTQVRHVDAVIELANDDWMKDPSAQLPPGVLLGLWTLEYTRELTTPLCIAAARGHAACALLNHGSPTLWPDAFPKVLQTCAPAPAVIEVLFNAYPQLRVSESWREVIPEEVFQAHRPFYQSLFALAGSPRCLLHLCRCAIRRRFGKQCSRLVPLLPLPATLQSYLLLEPEGVLH</sequence>
<evidence type="ECO:0000313" key="3">
    <source>
        <dbReference type="EMBL" id="EPQ11118.1"/>
    </source>
</evidence>
<dbReference type="AlphaFoldDB" id="S7PJW7"/>
<dbReference type="CDD" id="cd03723">
    <property type="entry name" value="SOCS_ASB4_ASB18"/>
    <property type="match status" value="1"/>
</dbReference>
<dbReference type="InterPro" id="IPR001496">
    <property type="entry name" value="SOCS_box"/>
</dbReference>
<dbReference type="EMBL" id="KE163192">
    <property type="protein sequence ID" value="EPQ11118.1"/>
    <property type="molecule type" value="Genomic_DNA"/>
</dbReference>
<accession>S7PJW7</accession>
<dbReference type="UniPathway" id="UPA00143"/>
<dbReference type="Gene3D" id="1.10.750.20">
    <property type="entry name" value="SOCS box"/>
    <property type="match status" value="1"/>
</dbReference>
<dbReference type="GO" id="GO:0016567">
    <property type="term" value="P:protein ubiquitination"/>
    <property type="evidence" value="ECO:0007669"/>
    <property type="project" value="UniProtKB-UniPathway"/>
</dbReference>
<protein>
    <submittedName>
        <fullName evidence="3">Ankyrin repeat and SOCS box protein 18</fullName>
    </submittedName>
</protein>